<proteinExistence type="predicted"/>
<dbReference type="Proteomes" id="UP000521872">
    <property type="component" value="Unassembled WGS sequence"/>
</dbReference>
<name>A0A8H4QSA7_9AGAR</name>
<evidence type="ECO:0000259" key="3">
    <source>
        <dbReference type="Pfam" id="PF20152"/>
    </source>
</evidence>
<evidence type="ECO:0000313" key="5">
    <source>
        <dbReference type="Proteomes" id="UP000521872"/>
    </source>
</evidence>
<evidence type="ECO:0000313" key="4">
    <source>
        <dbReference type="EMBL" id="KAF4615951.1"/>
    </source>
</evidence>
<gene>
    <name evidence="4" type="ORF">D9613_011388</name>
</gene>
<evidence type="ECO:0000256" key="1">
    <source>
        <dbReference type="SAM" id="MobiDB-lite"/>
    </source>
</evidence>
<keyword evidence="2" id="KW-0812">Transmembrane</keyword>
<dbReference type="EMBL" id="JAACJL010000032">
    <property type="protein sequence ID" value="KAF4615951.1"/>
    <property type="molecule type" value="Genomic_DNA"/>
</dbReference>
<feature type="transmembrane region" description="Helical" evidence="2">
    <location>
        <begin position="120"/>
        <end position="142"/>
    </location>
</feature>
<dbReference type="AlphaFoldDB" id="A0A8H4QSA7"/>
<feature type="transmembrane region" description="Helical" evidence="2">
    <location>
        <begin position="254"/>
        <end position="274"/>
    </location>
</feature>
<accession>A0A8H4QSA7</accession>
<dbReference type="InterPro" id="IPR045339">
    <property type="entry name" value="DUF6534"/>
</dbReference>
<feature type="region of interest" description="Disordered" evidence="1">
    <location>
        <begin position="300"/>
        <end position="320"/>
    </location>
</feature>
<feature type="transmembrane region" description="Helical" evidence="2">
    <location>
        <begin position="86"/>
        <end position="108"/>
    </location>
</feature>
<protein>
    <recommendedName>
        <fullName evidence="3">DUF6534 domain-containing protein</fullName>
    </recommendedName>
</protein>
<feature type="transmembrane region" description="Helical" evidence="2">
    <location>
        <begin position="12"/>
        <end position="30"/>
    </location>
</feature>
<keyword evidence="5" id="KW-1185">Reference proteome</keyword>
<feature type="transmembrane region" description="Helical" evidence="2">
    <location>
        <begin position="175"/>
        <end position="193"/>
    </location>
</feature>
<dbReference type="Pfam" id="PF20152">
    <property type="entry name" value="DUF6534"/>
    <property type="match status" value="1"/>
</dbReference>
<evidence type="ECO:0000256" key="2">
    <source>
        <dbReference type="SAM" id="Phobius"/>
    </source>
</evidence>
<feature type="transmembrane region" description="Helical" evidence="2">
    <location>
        <begin position="221"/>
        <end position="242"/>
    </location>
</feature>
<feature type="transmembrane region" description="Helical" evidence="2">
    <location>
        <begin position="42"/>
        <end position="66"/>
    </location>
</feature>
<keyword evidence="2" id="KW-0472">Membrane</keyword>
<sequence length="337" mass="36903">MDSAYALAIKPMISGVLINTYLTGLVGYQYKAYFNRRYNDTWLVKLAVAALAAIDATVLAIGFYTIWSSCIPNFLGSASLTQVVTWTIPTVPIFITVSGVIAHLFLMYRFHTHIAGLEKWFPTVVMLCFVTGLFILGLVVGIKATVHRSTFLQSAAPPPPSGQDNTDGPDSWDSLFAWVSCLAVTNTGMSLILKHTFTATSQAPHAQPLRRRTAHPRIARVFAYTTQTALPSMLVSIAAFILNMALPHASKNAYVILFVPLGRLYSNSVMSNLLSRSIQSRPGDDSEANDIQLSQDVWVVPDPESSEPAQPPSYSAYKEPVKVELPELEMASTMVGR</sequence>
<feature type="domain" description="DUF6534" evidence="3">
    <location>
        <begin position="210"/>
        <end position="277"/>
    </location>
</feature>
<keyword evidence="2" id="KW-1133">Transmembrane helix</keyword>
<reference evidence="4 5" key="1">
    <citation type="submission" date="2019-12" db="EMBL/GenBank/DDBJ databases">
        <authorList>
            <person name="Floudas D."/>
            <person name="Bentzer J."/>
            <person name="Ahren D."/>
            <person name="Johansson T."/>
            <person name="Persson P."/>
            <person name="Tunlid A."/>
        </authorList>
    </citation>
    <scope>NUCLEOTIDE SEQUENCE [LARGE SCALE GENOMIC DNA]</scope>
    <source>
        <strain evidence="4 5">CBS 102.39</strain>
    </source>
</reference>
<comment type="caution">
    <text evidence="4">The sequence shown here is derived from an EMBL/GenBank/DDBJ whole genome shotgun (WGS) entry which is preliminary data.</text>
</comment>
<organism evidence="4 5">
    <name type="scientific">Agrocybe pediades</name>
    <dbReference type="NCBI Taxonomy" id="84607"/>
    <lineage>
        <taxon>Eukaryota</taxon>
        <taxon>Fungi</taxon>
        <taxon>Dikarya</taxon>
        <taxon>Basidiomycota</taxon>
        <taxon>Agaricomycotina</taxon>
        <taxon>Agaricomycetes</taxon>
        <taxon>Agaricomycetidae</taxon>
        <taxon>Agaricales</taxon>
        <taxon>Agaricineae</taxon>
        <taxon>Strophariaceae</taxon>
        <taxon>Agrocybe</taxon>
    </lineage>
</organism>